<reference evidence="2 3" key="1">
    <citation type="submission" date="2017-03" db="EMBL/GenBank/DDBJ databases">
        <authorList>
            <person name="Afonso C.L."/>
            <person name="Miller P.J."/>
            <person name="Scott M.A."/>
            <person name="Spackman E."/>
            <person name="Goraichik I."/>
            <person name="Dimitrov K.M."/>
            <person name="Suarez D.L."/>
            <person name="Swayne D.E."/>
        </authorList>
    </citation>
    <scope>NUCLEOTIDE SEQUENCE [LARGE SCALE GENOMIC DNA]</scope>
    <source>
        <strain evidence="2 3">ATCC 9172</strain>
    </source>
</reference>
<feature type="region of interest" description="Disordered" evidence="1">
    <location>
        <begin position="1"/>
        <end position="20"/>
    </location>
</feature>
<protein>
    <submittedName>
        <fullName evidence="2">Uncharacterized protein</fullName>
    </submittedName>
</protein>
<dbReference type="Proteomes" id="UP000234641">
    <property type="component" value="Unassembled WGS sequence"/>
</dbReference>
<dbReference type="AlphaFoldDB" id="A0A2H1I191"/>
<accession>A0A2H1I191</accession>
<evidence type="ECO:0000313" key="3">
    <source>
        <dbReference type="Proteomes" id="UP000234641"/>
    </source>
</evidence>
<dbReference type="EMBL" id="FXYY01000003">
    <property type="protein sequence ID" value="SMX68969.1"/>
    <property type="molecule type" value="Genomic_DNA"/>
</dbReference>
<proteinExistence type="predicted"/>
<evidence type="ECO:0000256" key="1">
    <source>
        <dbReference type="SAM" id="MobiDB-lite"/>
    </source>
</evidence>
<sequence length="76" mass="8271">MGRTRGIAGTDADLPRRNPLQKMVEPFEGPIDLTLPEPVTLADFAASASEIGGRRIERVVVDDEKWVADADTVTVH</sequence>
<organism evidence="2 3">
    <name type="scientific">Brevibacterium linens ATCC 9172</name>
    <dbReference type="NCBI Taxonomy" id="1255617"/>
    <lineage>
        <taxon>Bacteria</taxon>
        <taxon>Bacillati</taxon>
        <taxon>Actinomycetota</taxon>
        <taxon>Actinomycetes</taxon>
        <taxon>Micrococcales</taxon>
        <taxon>Brevibacteriaceae</taxon>
        <taxon>Brevibacterium</taxon>
    </lineage>
</organism>
<gene>
    <name evidence="2" type="ORF">BLIN9172_00630</name>
</gene>
<evidence type="ECO:0000313" key="2">
    <source>
        <dbReference type="EMBL" id="SMX68969.1"/>
    </source>
</evidence>
<name>A0A2H1I191_BRELN</name>